<gene>
    <name evidence="1" type="ORF">LMG24238_06900</name>
</gene>
<reference evidence="1 2" key="1">
    <citation type="submission" date="2020-04" db="EMBL/GenBank/DDBJ databases">
        <authorList>
            <person name="De Canck E."/>
        </authorList>
    </citation>
    <scope>NUCLEOTIDE SEQUENCE [LARGE SCALE GENOMIC DNA]</scope>
    <source>
        <strain evidence="1 2">LMG 24238</strain>
    </source>
</reference>
<organism evidence="1 2">
    <name type="scientific">Paraburkholderia sediminicola</name>
    <dbReference type="NCBI Taxonomy" id="458836"/>
    <lineage>
        <taxon>Bacteria</taxon>
        <taxon>Pseudomonadati</taxon>
        <taxon>Pseudomonadota</taxon>
        <taxon>Betaproteobacteria</taxon>
        <taxon>Burkholderiales</taxon>
        <taxon>Burkholderiaceae</taxon>
        <taxon>Paraburkholderia</taxon>
    </lineage>
</organism>
<proteinExistence type="predicted"/>
<dbReference type="RefSeq" id="WP_175054350.1">
    <property type="nucleotide sequence ID" value="NZ_CADIKC010000015.1"/>
</dbReference>
<dbReference type="GO" id="GO:0019068">
    <property type="term" value="P:virion assembly"/>
    <property type="evidence" value="ECO:0007669"/>
    <property type="project" value="InterPro"/>
</dbReference>
<evidence type="ECO:0000313" key="1">
    <source>
        <dbReference type="EMBL" id="CAB3742548.1"/>
    </source>
</evidence>
<sequence>MIDFDGTLNAAIGKALGDEVPIVFPGISTPVLGIFSLITDHIFSEESGASANITVATLGLQVSQLPSPPQQGIVIQINGASYVVKDVAIDGLGWAYLDLGAQ</sequence>
<keyword evidence="2" id="KW-1185">Reference proteome</keyword>
<dbReference type="InterPro" id="IPR053734">
    <property type="entry name" value="Phage_Head-Tail_Connect_sf"/>
</dbReference>
<dbReference type="GeneID" id="97045467"/>
<dbReference type="EMBL" id="CADIKC010000015">
    <property type="protein sequence ID" value="CAB3742548.1"/>
    <property type="molecule type" value="Genomic_DNA"/>
</dbReference>
<name>A0A6J5CPM5_9BURK</name>
<dbReference type="InterPro" id="IPR008018">
    <property type="entry name" value="Phage_tail_attach_FII"/>
</dbReference>
<evidence type="ECO:0000313" key="2">
    <source>
        <dbReference type="Proteomes" id="UP000494255"/>
    </source>
</evidence>
<dbReference type="Gene3D" id="2.40.10.180">
    <property type="entry name" value="Phage tail proteins"/>
    <property type="match status" value="1"/>
</dbReference>
<dbReference type="Proteomes" id="UP000494255">
    <property type="component" value="Unassembled WGS sequence"/>
</dbReference>
<dbReference type="Pfam" id="PF05354">
    <property type="entry name" value="Phage_attach"/>
    <property type="match status" value="1"/>
</dbReference>
<dbReference type="AlphaFoldDB" id="A0A6J5CPM5"/>
<accession>A0A6J5CPM5</accession>
<protein>
    <submittedName>
        <fullName evidence="1">Uncharacterized protein</fullName>
    </submittedName>
</protein>